<dbReference type="EMBL" id="CSBK01000083">
    <property type="protein sequence ID" value="COW90975.1"/>
    <property type="molecule type" value="Genomic_DNA"/>
</dbReference>
<reference evidence="3" key="1">
    <citation type="submission" date="2015-03" db="EMBL/GenBank/DDBJ databases">
        <authorList>
            <consortium name="Pathogen Informatics"/>
            <person name="Murphy D."/>
        </authorList>
    </citation>
    <scope>NUCLEOTIDE SEQUENCE</scope>
    <source>
        <strain evidence="3">N09902308</strain>
    </source>
</reference>
<evidence type="ECO:0000313" key="1">
    <source>
        <dbReference type="EMBL" id="CFR87905.1"/>
    </source>
</evidence>
<sequence length="46" mass="4557">MSSSPNVDWSAVVTIAGVGVGTTKATLSVSAFIASCMTIVSVVPSQ</sequence>
<gene>
    <name evidence="1" type="ORF">ERS007657_02632</name>
    <name evidence="2" type="ORF">ERS007661_03447</name>
    <name evidence="3" type="ORF">ERS007739_00309</name>
</gene>
<evidence type="ECO:0000313" key="6">
    <source>
        <dbReference type="Proteomes" id="UP000046680"/>
    </source>
</evidence>
<dbReference type="Proteomes" id="UP000039021">
    <property type="component" value="Unassembled WGS sequence"/>
</dbReference>
<dbReference type="EMBL" id="CQQC01001530">
    <property type="protein sequence ID" value="CNW03035.1"/>
    <property type="molecule type" value="Genomic_DNA"/>
</dbReference>
<evidence type="ECO:0000313" key="5">
    <source>
        <dbReference type="Proteomes" id="UP000039217"/>
    </source>
</evidence>
<evidence type="ECO:0000313" key="2">
    <source>
        <dbReference type="EMBL" id="CNW03035.1"/>
    </source>
</evidence>
<dbReference type="Proteomes" id="UP000046680">
    <property type="component" value="Unassembled WGS sequence"/>
</dbReference>
<protein>
    <submittedName>
        <fullName evidence="1">Uncharacterized protein</fullName>
    </submittedName>
</protein>
<dbReference type="EMBL" id="CGCX01001058">
    <property type="protein sequence ID" value="CFR87905.1"/>
    <property type="molecule type" value="Genomic_DNA"/>
</dbReference>
<evidence type="ECO:0000313" key="3">
    <source>
        <dbReference type="EMBL" id="COW90975.1"/>
    </source>
</evidence>
<accession>A0A654U2F8</accession>
<dbReference type="Proteomes" id="UP000039217">
    <property type="component" value="Unassembled WGS sequence"/>
</dbReference>
<name>A0A654U2F8_MYCTX</name>
<dbReference type="AlphaFoldDB" id="A0A654U2F8"/>
<proteinExistence type="predicted"/>
<evidence type="ECO:0000313" key="4">
    <source>
        <dbReference type="Proteomes" id="UP000039021"/>
    </source>
</evidence>
<organism evidence="1 6">
    <name type="scientific">Mycobacterium tuberculosis</name>
    <dbReference type="NCBI Taxonomy" id="1773"/>
    <lineage>
        <taxon>Bacteria</taxon>
        <taxon>Bacillati</taxon>
        <taxon>Actinomycetota</taxon>
        <taxon>Actinomycetes</taxon>
        <taxon>Mycobacteriales</taxon>
        <taxon>Mycobacteriaceae</taxon>
        <taxon>Mycobacterium</taxon>
        <taxon>Mycobacterium tuberculosis complex</taxon>
    </lineage>
</organism>
<reference evidence="4 5" key="2">
    <citation type="submission" date="2015-03" db="EMBL/GenBank/DDBJ databases">
        <authorList>
            <consortium name="Pathogen Informatics"/>
        </authorList>
    </citation>
    <scope>NUCLEOTIDE SEQUENCE [LARGE SCALE GENOMIC DNA]</scope>
    <source>
        <strain evidence="1 6">C09601061</strain>
        <strain evidence="2 5">D00501624</strain>
        <strain evidence="4">N09902308</strain>
    </source>
</reference>